<organism evidence="1 2">
    <name type="scientific">Litchfieldia salsa</name>
    <dbReference type="NCBI Taxonomy" id="930152"/>
    <lineage>
        <taxon>Bacteria</taxon>
        <taxon>Bacillati</taxon>
        <taxon>Bacillota</taxon>
        <taxon>Bacilli</taxon>
        <taxon>Bacillales</taxon>
        <taxon>Bacillaceae</taxon>
        <taxon>Litchfieldia</taxon>
    </lineage>
</organism>
<name>A0A1H0TJ16_9BACI</name>
<gene>
    <name evidence="1" type="ORF">SAMN05216565_103534</name>
</gene>
<evidence type="ECO:0000313" key="1">
    <source>
        <dbReference type="EMBL" id="SDP53578.1"/>
    </source>
</evidence>
<dbReference type="STRING" id="930152.SAMN05216565_103534"/>
<dbReference type="Proteomes" id="UP000199159">
    <property type="component" value="Unassembled WGS sequence"/>
</dbReference>
<dbReference type="PANTHER" id="PTHR34817">
    <property type="entry name" value="NUCLEOTIDYLTRANSFERASE"/>
    <property type="match status" value="1"/>
</dbReference>
<dbReference type="AlphaFoldDB" id="A0A1H0TJ16"/>
<evidence type="ECO:0008006" key="3">
    <source>
        <dbReference type="Google" id="ProtNLM"/>
    </source>
</evidence>
<proteinExistence type="predicted"/>
<dbReference type="InterPro" id="IPR018775">
    <property type="entry name" value="RlaP"/>
</dbReference>
<keyword evidence="2" id="KW-1185">Reference proteome</keyword>
<sequence>MKDNMINYLKTIEDKYRIKIIFASEFGSRAYGTHGPSSDFDIRFIFIQSLENYLQIERPIESIVVQMKEQMEFHGWDILKAGFLLYKSNPSIYESLFSPIVYREDIEQIEGFRQIARDSYSLKSLYHHYHKILKSNIHSLQVTRDKDNLTYRDLKVLIQAVRALLAAHFIVKNQNLPPIIFNDLIIGSCYNNETKQRISKLLNNKLSYPEIEESFISVRLLDEWLDFLTNEYENLQNCEQFSIREGNKQKINRIIWDILQKKNEKN</sequence>
<dbReference type="InterPro" id="IPR043519">
    <property type="entry name" value="NT_sf"/>
</dbReference>
<dbReference type="OrthoDB" id="9796845at2"/>
<accession>A0A1H0TJ16</accession>
<dbReference type="RefSeq" id="WP_090852691.1">
    <property type="nucleotide sequence ID" value="NZ_FNJU01000003.1"/>
</dbReference>
<dbReference type="EMBL" id="FNJU01000003">
    <property type="protein sequence ID" value="SDP53578.1"/>
    <property type="molecule type" value="Genomic_DNA"/>
</dbReference>
<evidence type="ECO:0000313" key="2">
    <source>
        <dbReference type="Proteomes" id="UP000199159"/>
    </source>
</evidence>
<dbReference type="Pfam" id="PF10127">
    <property type="entry name" value="RlaP"/>
    <property type="match status" value="1"/>
</dbReference>
<protein>
    <recommendedName>
        <fullName evidence="3">Nucleotidyltransferase</fullName>
    </recommendedName>
</protein>
<reference evidence="2" key="1">
    <citation type="submission" date="2016-10" db="EMBL/GenBank/DDBJ databases">
        <authorList>
            <person name="Varghese N."/>
            <person name="Submissions S."/>
        </authorList>
    </citation>
    <scope>NUCLEOTIDE SEQUENCE [LARGE SCALE GENOMIC DNA]</scope>
    <source>
        <strain evidence="2">IBRC-M10078</strain>
    </source>
</reference>
<dbReference type="SUPFAM" id="SSF81301">
    <property type="entry name" value="Nucleotidyltransferase"/>
    <property type="match status" value="1"/>
</dbReference>
<dbReference type="PANTHER" id="PTHR34817:SF2">
    <property type="entry name" value="NUCLEOTIDYLTRANSFERASE"/>
    <property type="match status" value="1"/>
</dbReference>